<protein>
    <submittedName>
        <fullName evidence="3">Phosphatidylserine decarboxylase proenzyme</fullName>
    </submittedName>
</protein>
<dbReference type="AlphaFoldDB" id="A0A2V3J0J2"/>
<name>A0A2V3J0J2_9FLOR</name>
<accession>A0A2V3J0J2</accession>
<dbReference type="PANTHER" id="PTHR10067:SF13">
    <property type="entry name" value="PHOSPHATIDYLSERINE DECARBOXYLASE"/>
    <property type="match status" value="1"/>
</dbReference>
<evidence type="ECO:0000313" key="4">
    <source>
        <dbReference type="Proteomes" id="UP000247409"/>
    </source>
</evidence>
<keyword evidence="4" id="KW-1185">Reference proteome</keyword>
<dbReference type="PANTHER" id="PTHR10067">
    <property type="entry name" value="PHOSPHATIDYLSERINE DECARBOXYLASE"/>
    <property type="match status" value="1"/>
</dbReference>
<dbReference type="EMBL" id="NBIV01000019">
    <property type="protein sequence ID" value="PXF47845.1"/>
    <property type="molecule type" value="Genomic_DNA"/>
</dbReference>
<dbReference type="GO" id="GO:0004609">
    <property type="term" value="F:phosphatidylserine decarboxylase activity"/>
    <property type="evidence" value="ECO:0007669"/>
    <property type="project" value="InterPro"/>
</dbReference>
<keyword evidence="2" id="KW-0456">Lyase</keyword>
<reference evidence="3 4" key="1">
    <citation type="journal article" date="2018" name="Mol. Biol. Evol.">
        <title>Analysis of the draft genome of the red seaweed Gracilariopsis chorda provides insights into genome size evolution in Rhodophyta.</title>
        <authorList>
            <person name="Lee J."/>
            <person name="Yang E.C."/>
            <person name="Graf L."/>
            <person name="Yang J.H."/>
            <person name="Qiu H."/>
            <person name="Zel Zion U."/>
            <person name="Chan C.X."/>
            <person name="Stephens T.G."/>
            <person name="Weber A.P.M."/>
            <person name="Boo G.H."/>
            <person name="Boo S.M."/>
            <person name="Kim K.M."/>
            <person name="Shin Y."/>
            <person name="Jung M."/>
            <person name="Lee S.J."/>
            <person name="Yim H.S."/>
            <person name="Lee J.H."/>
            <person name="Bhattacharya D."/>
            <person name="Yoon H.S."/>
        </authorList>
    </citation>
    <scope>NUCLEOTIDE SEQUENCE [LARGE SCALE GENOMIC DNA]</scope>
    <source>
        <strain evidence="3 4">SKKU-2015</strain>
        <tissue evidence="3">Whole body</tissue>
    </source>
</reference>
<sequence>MNKSERLRDEIVKKIQSIMACNPPLTQEMEMHMEKLRTILANPVVESAFNEAIARVYPHTETGGVNYWMYADVQLLALYFRCWFTDLPKPTSGLGYILPFSWLYFNNKSGYYFLNLFKSSSLGQSVMRREIFNWTVEFIMIRGNFMDSKESTTYIDDWLQDPSTNMQDFLIPPGGFQSFNAFFTRELNPNVNARPISNPDDDSIVTASADTIINLILSDLTLKTMINVKGRQISMEKLLDGSQYAKNFVGGTAVSCVLMPNVYHHYHSPVKGMIVEGKDIPGIYNGIVDGEHWFNDMSNPGQGDTDFSLFEEFHRAYYIIETEKYGHVAMVPVGLNTISRITPSLVGEKSSYVSPGGAPVPVAKGEKLGYFAYGGSLNILMFEKDVFPCVSLLMGNRLGQMTAKET</sequence>
<evidence type="ECO:0000313" key="3">
    <source>
        <dbReference type="EMBL" id="PXF47845.1"/>
    </source>
</evidence>
<keyword evidence="1" id="KW-0210">Decarboxylase</keyword>
<dbReference type="OrthoDB" id="5973539at2759"/>
<dbReference type="Proteomes" id="UP000247409">
    <property type="component" value="Unassembled WGS sequence"/>
</dbReference>
<dbReference type="InterPro" id="IPR003817">
    <property type="entry name" value="PS_Dcarbxylase"/>
</dbReference>
<dbReference type="STRING" id="448386.A0A2V3J0J2"/>
<evidence type="ECO:0000256" key="2">
    <source>
        <dbReference type="ARBA" id="ARBA00023239"/>
    </source>
</evidence>
<dbReference type="GO" id="GO:0008654">
    <property type="term" value="P:phospholipid biosynthetic process"/>
    <property type="evidence" value="ECO:0007669"/>
    <property type="project" value="InterPro"/>
</dbReference>
<comment type="caution">
    <text evidence="3">The sequence shown here is derived from an EMBL/GenBank/DDBJ whole genome shotgun (WGS) entry which is preliminary data.</text>
</comment>
<evidence type="ECO:0000256" key="1">
    <source>
        <dbReference type="ARBA" id="ARBA00022793"/>
    </source>
</evidence>
<proteinExistence type="predicted"/>
<gene>
    <name evidence="3" type="ORF">BWQ96_02381</name>
</gene>
<organism evidence="3 4">
    <name type="scientific">Gracilariopsis chorda</name>
    <dbReference type="NCBI Taxonomy" id="448386"/>
    <lineage>
        <taxon>Eukaryota</taxon>
        <taxon>Rhodophyta</taxon>
        <taxon>Florideophyceae</taxon>
        <taxon>Rhodymeniophycidae</taxon>
        <taxon>Gracilariales</taxon>
        <taxon>Gracilariaceae</taxon>
        <taxon>Gracilariopsis</taxon>
    </lineage>
</organism>
<dbReference type="Pfam" id="PF02666">
    <property type="entry name" value="PS_Dcarbxylase"/>
    <property type="match status" value="1"/>
</dbReference>